<organism evidence="2 3">
    <name type="scientific">Prunus dulcis</name>
    <name type="common">Almond</name>
    <name type="synonym">Amygdalus dulcis</name>
    <dbReference type="NCBI Taxonomy" id="3755"/>
    <lineage>
        <taxon>Eukaryota</taxon>
        <taxon>Viridiplantae</taxon>
        <taxon>Streptophyta</taxon>
        <taxon>Embryophyta</taxon>
        <taxon>Tracheophyta</taxon>
        <taxon>Spermatophyta</taxon>
        <taxon>Magnoliopsida</taxon>
        <taxon>eudicotyledons</taxon>
        <taxon>Gunneridae</taxon>
        <taxon>Pentapetalae</taxon>
        <taxon>rosids</taxon>
        <taxon>fabids</taxon>
        <taxon>Rosales</taxon>
        <taxon>Rosaceae</taxon>
        <taxon>Amygdaloideae</taxon>
        <taxon>Amygdaleae</taxon>
        <taxon>Prunus</taxon>
    </lineage>
</organism>
<sequence>MKVNLEVAIQAARDAEAVKGAVEVALEEMEWSKAAEADIAEVGLEMANLVYRFKPFNPLVKLNLNFAVDPPPLPEGVTEEMIEDYEGEGARKTDTADPAENNAAA</sequence>
<comment type="caution">
    <text evidence="2">The sequence shown here is derived from an EMBL/GenBank/DDBJ whole genome shotgun (WGS) entry which is preliminary data.</text>
</comment>
<dbReference type="Proteomes" id="UP001054821">
    <property type="component" value="Chromosome 8"/>
</dbReference>
<name>A0AAD4YK53_PRUDU</name>
<accession>A0AAD4YK53</accession>
<dbReference type="EMBL" id="JAJFAZ020000008">
    <property type="protein sequence ID" value="KAI5313072.1"/>
    <property type="molecule type" value="Genomic_DNA"/>
</dbReference>
<evidence type="ECO:0000313" key="2">
    <source>
        <dbReference type="EMBL" id="KAI5313072.1"/>
    </source>
</evidence>
<gene>
    <name evidence="2" type="ORF">L3X38_042246</name>
</gene>
<reference evidence="2 3" key="1">
    <citation type="journal article" date="2022" name="G3 (Bethesda)">
        <title>Whole-genome sequence and methylome profiling of the almond [Prunus dulcis (Mill.) D.A. Webb] cultivar 'Nonpareil'.</title>
        <authorList>
            <person name="D'Amico-Willman K.M."/>
            <person name="Ouma W.Z."/>
            <person name="Meulia T."/>
            <person name="Sideli G.M."/>
            <person name="Gradziel T.M."/>
            <person name="Fresnedo-Ramirez J."/>
        </authorList>
    </citation>
    <scope>NUCLEOTIDE SEQUENCE [LARGE SCALE GENOMIC DNA]</scope>
    <source>
        <strain evidence="2">Clone GOH B32 T37-40</strain>
    </source>
</reference>
<proteinExistence type="predicted"/>
<keyword evidence="3" id="KW-1185">Reference proteome</keyword>
<protein>
    <submittedName>
        <fullName evidence="2">Uncharacterized protein</fullName>
    </submittedName>
</protein>
<feature type="region of interest" description="Disordered" evidence="1">
    <location>
        <begin position="83"/>
        <end position="105"/>
    </location>
</feature>
<evidence type="ECO:0000256" key="1">
    <source>
        <dbReference type="SAM" id="MobiDB-lite"/>
    </source>
</evidence>
<dbReference type="AlphaFoldDB" id="A0AAD4YK53"/>
<evidence type="ECO:0000313" key="3">
    <source>
        <dbReference type="Proteomes" id="UP001054821"/>
    </source>
</evidence>